<keyword evidence="7" id="KW-0865">Zymogen</keyword>
<evidence type="ECO:0000256" key="8">
    <source>
        <dbReference type="ARBA" id="ARBA00023239"/>
    </source>
</evidence>
<dbReference type="Proteomes" id="UP001222770">
    <property type="component" value="Unassembled WGS sequence"/>
</dbReference>
<keyword evidence="5" id="KW-0745">Spermidine biosynthesis</keyword>
<dbReference type="RefSeq" id="WP_277279929.1">
    <property type="nucleotide sequence ID" value="NZ_JAROCY010000021.1"/>
</dbReference>
<evidence type="ECO:0000256" key="9">
    <source>
        <dbReference type="ARBA" id="ARBA00023270"/>
    </source>
</evidence>
<dbReference type="PANTHER" id="PTHR33866:SF2">
    <property type="entry name" value="S-ADENOSYLMETHIONINE DECARBOXYLASE PROENZYME"/>
    <property type="match status" value="1"/>
</dbReference>
<name>A0ABT6CMG0_9SPHN</name>
<evidence type="ECO:0000256" key="4">
    <source>
        <dbReference type="ARBA" id="ARBA00022813"/>
    </source>
</evidence>
<dbReference type="GO" id="GO:0004014">
    <property type="term" value="F:adenosylmethionine decarboxylase activity"/>
    <property type="evidence" value="ECO:0007669"/>
    <property type="project" value="UniProtKB-EC"/>
</dbReference>
<keyword evidence="4" id="KW-0068">Autocatalytic cleavage</keyword>
<protein>
    <submittedName>
        <fullName evidence="11">Adenosylmethionine decarboxylase</fullName>
        <ecNumber evidence="11">4.1.1.50</ecNumber>
    </submittedName>
</protein>
<evidence type="ECO:0000256" key="6">
    <source>
        <dbReference type="ARBA" id="ARBA00023115"/>
    </source>
</evidence>
<evidence type="ECO:0000256" key="2">
    <source>
        <dbReference type="ARBA" id="ARBA00022691"/>
    </source>
</evidence>
<accession>A0ABT6CMG0</accession>
<dbReference type="PANTHER" id="PTHR33866">
    <property type="entry name" value="S-ADENOSYLMETHIONINE DECARBOXYLASE PROENZYME"/>
    <property type="match status" value="1"/>
</dbReference>
<dbReference type="Gene3D" id="3.30.360.110">
    <property type="entry name" value="S-adenosylmethionine decarboxylase domain"/>
    <property type="match status" value="1"/>
</dbReference>
<keyword evidence="2" id="KW-0949">S-adenosyl-L-methionine</keyword>
<proteinExistence type="predicted"/>
<dbReference type="InterPro" id="IPR003826">
    <property type="entry name" value="AdoMetDC_fam_prok"/>
</dbReference>
<evidence type="ECO:0000256" key="3">
    <source>
        <dbReference type="ARBA" id="ARBA00022793"/>
    </source>
</evidence>
<dbReference type="InterPro" id="IPR016067">
    <property type="entry name" value="S-AdoMet_deCO2ase_core"/>
</dbReference>
<organism evidence="11 12">
    <name type="scientific">Novosphingobium cyanobacteriorum</name>
    <dbReference type="NCBI Taxonomy" id="3024215"/>
    <lineage>
        <taxon>Bacteria</taxon>
        <taxon>Pseudomonadati</taxon>
        <taxon>Pseudomonadota</taxon>
        <taxon>Alphaproteobacteria</taxon>
        <taxon>Sphingomonadales</taxon>
        <taxon>Sphingomonadaceae</taxon>
        <taxon>Novosphingobium</taxon>
    </lineage>
</organism>
<dbReference type="EMBL" id="JAROCY010000021">
    <property type="protein sequence ID" value="MDF8335098.1"/>
    <property type="molecule type" value="Genomic_DNA"/>
</dbReference>
<sequence>MAHLPGTSIHLLADLGEGKGLSNVALVEATLWEAAEAAGAHVLSVHVHPFGAGMGVTGVALLAESHISIHTWPETGVAAVDLFVCGKDADAAAGLAVIARNLRAVVLREKVVERLLDQAVDRQATR</sequence>
<evidence type="ECO:0000256" key="1">
    <source>
        <dbReference type="ARBA" id="ARBA00001928"/>
    </source>
</evidence>
<evidence type="ECO:0000313" key="11">
    <source>
        <dbReference type="EMBL" id="MDF8335098.1"/>
    </source>
</evidence>
<dbReference type="InterPro" id="IPR042284">
    <property type="entry name" value="AdoMetDC_N"/>
</dbReference>
<dbReference type="Gene3D" id="3.30.160.750">
    <property type="match status" value="1"/>
</dbReference>
<reference evidence="11 12" key="1">
    <citation type="submission" date="2023-03" db="EMBL/GenBank/DDBJ databases">
        <title>Novosphingobium cyanobacteriorum sp. nov., isolated from a eutrophic reservoir during the Microcystis bloom period.</title>
        <authorList>
            <person name="Kang M."/>
            <person name="Le V."/>
            <person name="Ko S.-R."/>
            <person name="Lee S.-A."/>
            <person name="Ahn C.-Y."/>
        </authorList>
    </citation>
    <scope>NUCLEOTIDE SEQUENCE [LARGE SCALE GENOMIC DNA]</scope>
    <source>
        <strain evidence="11 12">HBC54</strain>
    </source>
</reference>
<evidence type="ECO:0000256" key="5">
    <source>
        <dbReference type="ARBA" id="ARBA00023066"/>
    </source>
</evidence>
<keyword evidence="12" id="KW-1185">Reference proteome</keyword>
<dbReference type="InterPro" id="IPR042286">
    <property type="entry name" value="AdoMetDC_C"/>
</dbReference>
<dbReference type="EC" id="4.1.1.50" evidence="11"/>
<dbReference type="SUPFAM" id="SSF56276">
    <property type="entry name" value="S-adenosylmethionine decarboxylase"/>
    <property type="match status" value="1"/>
</dbReference>
<gene>
    <name evidence="11" type="primary">speD</name>
    <name evidence="11" type="ORF">POM99_17985</name>
</gene>
<dbReference type="InterPro" id="IPR017716">
    <property type="entry name" value="S-AdoMet_deCOase_pro-enz"/>
</dbReference>
<dbReference type="NCBIfam" id="TIGR03330">
    <property type="entry name" value="SAM_DCase_Bsu"/>
    <property type="match status" value="1"/>
</dbReference>
<evidence type="ECO:0000313" key="12">
    <source>
        <dbReference type="Proteomes" id="UP001222770"/>
    </source>
</evidence>
<dbReference type="Pfam" id="PF02675">
    <property type="entry name" value="AdoMet_dc"/>
    <property type="match status" value="1"/>
</dbReference>
<keyword evidence="3" id="KW-0210">Decarboxylase</keyword>
<comment type="cofactor">
    <cofactor evidence="1">
        <name>pyruvate</name>
        <dbReference type="ChEBI" id="CHEBI:15361"/>
    </cofactor>
</comment>
<comment type="caution">
    <text evidence="11">The sequence shown here is derived from an EMBL/GenBank/DDBJ whole genome shotgun (WGS) entry which is preliminary data.</text>
</comment>
<keyword evidence="10" id="KW-0670">Pyruvate</keyword>
<evidence type="ECO:0000256" key="10">
    <source>
        <dbReference type="ARBA" id="ARBA00023317"/>
    </source>
</evidence>
<evidence type="ECO:0000256" key="7">
    <source>
        <dbReference type="ARBA" id="ARBA00023145"/>
    </source>
</evidence>
<keyword evidence="6" id="KW-0620">Polyamine biosynthesis</keyword>
<keyword evidence="8 11" id="KW-0456">Lyase</keyword>
<keyword evidence="9" id="KW-0704">Schiff base</keyword>